<dbReference type="Gene3D" id="1.10.150.20">
    <property type="entry name" value="5' to 3' exonuclease, C-terminal subdomain"/>
    <property type="match status" value="1"/>
</dbReference>
<evidence type="ECO:0000256" key="3">
    <source>
        <dbReference type="ARBA" id="ARBA00022478"/>
    </source>
</evidence>
<evidence type="ECO:0000256" key="4">
    <source>
        <dbReference type="ARBA" id="ARBA00022679"/>
    </source>
</evidence>
<dbReference type="PANTHER" id="PTHR10102:SF0">
    <property type="entry name" value="DNA-DIRECTED RNA POLYMERASE, MITOCHONDRIAL"/>
    <property type="match status" value="1"/>
</dbReference>
<dbReference type="EC" id="2.7.7.6" evidence="2"/>
<name>A0A853ILT3_9GAMM</name>
<proteinExistence type="inferred from homology"/>
<keyword evidence="5" id="KW-0548">Nucleotidyltransferase</keyword>
<dbReference type="InterPro" id="IPR029262">
    <property type="entry name" value="RPOL_N"/>
</dbReference>
<keyword evidence="6" id="KW-0804">Transcription</keyword>
<dbReference type="AlphaFoldDB" id="A0A853ILT3"/>
<evidence type="ECO:0000256" key="6">
    <source>
        <dbReference type="ARBA" id="ARBA00023163"/>
    </source>
</evidence>
<dbReference type="GO" id="GO:0003677">
    <property type="term" value="F:DNA binding"/>
    <property type="evidence" value="ECO:0007669"/>
    <property type="project" value="InterPro"/>
</dbReference>
<evidence type="ECO:0000256" key="5">
    <source>
        <dbReference type="ARBA" id="ARBA00022695"/>
    </source>
</evidence>
<dbReference type="InterPro" id="IPR037159">
    <property type="entry name" value="RNA_POL_N_sf"/>
</dbReference>
<protein>
    <recommendedName>
        <fullName evidence="2">DNA-directed RNA polymerase</fullName>
        <ecNumber evidence="2">2.7.7.6</ecNumber>
    </recommendedName>
</protein>
<dbReference type="PANTHER" id="PTHR10102">
    <property type="entry name" value="DNA-DIRECTED RNA POLYMERASE, MITOCHONDRIAL"/>
    <property type="match status" value="1"/>
</dbReference>
<dbReference type="GO" id="GO:0003899">
    <property type="term" value="F:DNA-directed RNA polymerase activity"/>
    <property type="evidence" value="ECO:0007669"/>
    <property type="project" value="UniProtKB-EC"/>
</dbReference>
<dbReference type="Pfam" id="PF14700">
    <property type="entry name" value="RPOL_N"/>
    <property type="match status" value="1"/>
</dbReference>
<sequence>MKTYANLKRSAGTEEDQVKLEASMAEAGRDRFRKQILKAMEKEEEADTTYGRRLVSSETDDLADALDAWKEKAEKAAGRQHTALRFFNLLDSRTIAYISLKILLNGITREQKLTKTAKAIGKAVNMEVEMRNLKEEDVRLYRGVLRSADKKSQYHRKVATARFIVSEDGASLHQWTEQECFLVGKVLIELIVESLWLIQVELVTRKDSREYVLSPTRKCLDWIRNSNALHNKFAAIYEPMVVPPFPWQDPFTGGYLTNQVAPITLVKTRSKSYLKKLENQKMPLVYKALNKIQATPWRINLPLLDLLLTLAETDSELGGLPRATDLPLPEKPNDIDINEDAKKEWKMTKADVMKHNIRMDSKRISLAMTLKTAEKYARFEKIYFPYQLDFRGRVYPVTNGSLSPQGADYVKALLQFAEGEKLGTQEAADWLAVHIANLWGVDKVSFEERIEWTKENSDMICRIAENPYDNRQWTEADKPFQAIAAALEWKGYIDNGLEHVSRIAVALDGSCSGLQHLGMALRCEETGAAVNLIPSDKPQDIYQRVIDKVYPVLEAIVGKGWQDLSLQGIEKRAEEKIEEIYIKRKNRTKIKVAFSEWKEEVKKDKRKKDGTPVKRSAAEQEAHDLYHKIMSTYAWLSYGYDKEKGCMSRKIAKRNVMTFPYGSKEYGFKEQLMEDIIKPAKLEGRHYGNGIGISAPEWFQLWNRTGYGFMSASQMASLMYDGVIQTVVKAAEGMQWLQDVAKVVVKNGEALTWTTPLGFPVQQNYWKDQSKRVRTSFLGNTRAEFSIKVATANVDKAKQASAVAPNFVHSLDATHLMLVVANSDEINNWALVHDSFGTLPSRTGDLFKSIRYAFYELYTEHDVFSQFRDQAEQQALPKDRNKIPPVPFFGSLEPSLILDSQYSFA</sequence>
<dbReference type="SUPFAM" id="SSF56672">
    <property type="entry name" value="DNA/RNA polymerases"/>
    <property type="match status" value="2"/>
</dbReference>
<dbReference type="InterPro" id="IPR043502">
    <property type="entry name" value="DNA/RNA_pol_sf"/>
</dbReference>
<dbReference type="GO" id="GO:0000428">
    <property type="term" value="C:DNA-directed RNA polymerase complex"/>
    <property type="evidence" value="ECO:0007669"/>
    <property type="project" value="UniProtKB-KW"/>
</dbReference>
<dbReference type="InterPro" id="IPR046950">
    <property type="entry name" value="DNA-dir_Rpol_C_phage-type"/>
</dbReference>
<feature type="domain" description="DNA-directed RNA polymerase N-terminal" evidence="8">
    <location>
        <begin position="15"/>
        <end position="294"/>
    </location>
</feature>
<comment type="similarity">
    <text evidence="1">Belongs to the phage and mitochondrial RNA polymerase family.</text>
</comment>
<comment type="caution">
    <text evidence="9">The sequence shown here is derived from an EMBL/GenBank/DDBJ whole genome shotgun (WGS) entry which is preliminary data.</text>
</comment>
<comment type="catalytic activity">
    <reaction evidence="7">
        <text>RNA(n) + a ribonucleoside 5'-triphosphate = RNA(n+1) + diphosphate</text>
        <dbReference type="Rhea" id="RHEA:21248"/>
        <dbReference type="Rhea" id="RHEA-COMP:14527"/>
        <dbReference type="Rhea" id="RHEA-COMP:17342"/>
        <dbReference type="ChEBI" id="CHEBI:33019"/>
        <dbReference type="ChEBI" id="CHEBI:61557"/>
        <dbReference type="ChEBI" id="CHEBI:140395"/>
        <dbReference type="EC" id="2.7.7.6"/>
    </reaction>
</comment>
<dbReference type="PROSITE" id="PS00489">
    <property type="entry name" value="RNA_POL_PHAGE_2"/>
    <property type="match status" value="1"/>
</dbReference>
<dbReference type="InterPro" id="IPR002092">
    <property type="entry name" value="DNA-dir_Rpol_phage-type"/>
</dbReference>
<organism evidence="9 10">
    <name type="scientific">Spartinivicinus marinus</name>
    <dbReference type="NCBI Taxonomy" id="2994442"/>
    <lineage>
        <taxon>Bacteria</taxon>
        <taxon>Pseudomonadati</taxon>
        <taxon>Pseudomonadota</taxon>
        <taxon>Gammaproteobacteria</taxon>
        <taxon>Oceanospirillales</taxon>
        <taxon>Zooshikellaceae</taxon>
        <taxon>Spartinivicinus</taxon>
    </lineage>
</organism>
<dbReference type="EMBL" id="JACCKB010000049">
    <property type="protein sequence ID" value="NYZ68726.1"/>
    <property type="molecule type" value="Genomic_DNA"/>
</dbReference>
<reference evidence="9 10" key="1">
    <citation type="submission" date="2020-07" db="EMBL/GenBank/DDBJ databases">
        <title>Endozoicomonas sp. nov., isolated from sediment.</title>
        <authorList>
            <person name="Gu T."/>
        </authorList>
    </citation>
    <scope>NUCLEOTIDE SEQUENCE [LARGE SCALE GENOMIC DNA]</scope>
    <source>
        <strain evidence="9 10">SM1973</strain>
    </source>
</reference>
<keyword evidence="3" id="KW-0240">DNA-directed RNA polymerase</keyword>
<dbReference type="SMART" id="SM01311">
    <property type="entry name" value="RPOL_N"/>
    <property type="match status" value="1"/>
</dbReference>
<evidence type="ECO:0000256" key="2">
    <source>
        <dbReference type="ARBA" id="ARBA00012418"/>
    </source>
</evidence>
<accession>A0A853ILT3</accession>
<dbReference type="Proteomes" id="UP000569732">
    <property type="component" value="Unassembled WGS sequence"/>
</dbReference>
<gene>
    <name evidence="9" type="ORF">H0A36_22165</name>
</gene>
<dbReference type="Gene3D" id="1.10.287.280">
    <property type="match status" value="1"/>
</dbReference>
<evidence type="ECO:0000256" key="1">
    <source>
        <dbReference type="ARBA" id="ARBA00009493"/>
    </source>
</evidence>
<dbReference type="GO" id="GO:0006351">
    <property type="term" value="P:DNA-templated transcription"/>
    <property type="evidence" value="ECO:0007669"/>
    <property type="project" value="InterPro"/>
</dbReference>
<dbReference type="Gene3D" id="1.10.1320.10">
    <property type="entry name" value="DNA-directed RNA polymerase, N-terminal domain"/>
    <property type="match status" value="1"/>
</dbReference>
<evidence type="ECO:0000313" key="9">
    <source>
        <dbReference type="EMBL" id="NYZ68726.1"/>
    </source>
</evidence>
<dbReference type="Pfam" id="PF00940">
    <property type="entry name" value="RNA_pol"/>
    <property type="match status" value="1"/>
</dbReference>
<evidence type="ECO:0000259" key="8">
    <source>
        <dbReference type="SMART" id="SM01311"/>
    </source>
</evidence>
<dbReference type="RefSeq" id="WP_180570729.1">
    <property type="nucleotide sequence ID" value="NZ_JACCKB010000049.1"/>
</dbReference>
<evidence type="ECO:0000256" key="7">
    <source>
        <dbReference type="ARBA" id="ARBA00048552"/>
    </source>
</evidence>
<dbReference type="InterPro" id="IPR024075">
    <property type="entry name" value="DNA-dir_RNA_pol_helix_hairp_sf"/>
</dbReference>
<keyword evidence="4" id="KW-0808">Transferase</keyword>
<keyword evidence="10" id="KW-1185">Reference proteome</keyword>
<evidence type="ECO:0000313" key="10">
    <source>
        <dbReference type="Proteomes" id="UP000569732"/>
    </source>
</evidence>
<dbReference type="Gene3D" id="1.10.287.260">
    <property type="match status" value="1"/>
</dbReference>